<comment type="caution">
    <text evidence="6">The sequence shown here is derived from an EMBL/GenBank/DDBJ whole genome shotgun (WGS) entry which is preliminary data.</text>
</comment>
<dbReference type="InterPro" id="IPR012337">
    <property type="entry name" value="RNaseH-like_sf"/>
</dbReference>
<evidence type="ECO:0000313" key="6">
    <source>
        <dbReference type="EMBL" id="MBQ0960384.1"/>
    </source>
</evidence>
<dbReference type="Proteomes" id="UP000678374">
    <property type="component" value="Unassembled WGS sequence"/>
</dbReference>
<name>A0A940YJ13_9BURK</name>
<evidence type="ECO:0000256" key="1">
    <source>
        <dbReference type="ARBA" id="ARBA00010075"/>
    </source>
</evidence>
<evidence type="ECO:0000259" key="5">
    <source>
        <dbReference type="Pfam" id="PF01609"/>
    </source>
</evidence>
<dbReference type="PANTHER" id="PTHR33258">
    <property type="entry name" value="TRANSPOSASE INSL FOR INSERTION SEQUENCE ELEMENT IS186A-RELATED"/>
    <property type="match status" value="1"/>
</dbReference>
<comment type="similarity">
    <text evidence="1">Belongs to the transposase 11 family.</text>
</comment>
<dbReference type="NCBIfam" id="NF033592">
    <property type="entry name" value="transpos_IS4_1"/>
    <property type="match status" value="1"/>
</dbReference>
<evidence type="ECO:0000313" key="7">
    <source>
        <dbReference type="Proteomes" id="UP000678374"/>
    </source>
</evidence>
<feature type="domain" description="Transposase IS4-like" evidence="5">
    <location>
        <begin position="108"/>
        <end position="289"/>
    </location>
</feature>
<organism evidence="6 7">
    <name type="scientific">Ideonella aquatica</name>
    <dbReference type="NCBI Taxonomy" id="2824119"/>
    <lineage>
        <taxon>Bacteria</taxon>
        <taxon>Pseudomonadati</taxon>
        <taxon>Pseudomonadota</taxon>
        <taxon>Betaproteobacteria</taxon>
        <taxon>Burkholderiales</taxon>
        <taxon>Sphaerotilaceae</taxon>
        <taxon>Ideonella</taxon>
    </lineage>
</organism>
<evidence type="ECO:0000256" key="3">
    <source>
        <dbReference type="ARBA" id="ARBA00023125"/>
    </source>
</evidence>
<protein>
    <submittedName>
        <fullName evidence="6">IS4 family transposase</fullName>
    </submittedName>
</protein>
<proteinExistence type="inferred from homology"/>
<keyword evidence="7" id="KW-1185">Reference proteome</keyword>
<dbReference type="GO" id="GO:0006313">
    <property type="term" value="P:DNA transposition"/>
    <property type="evidence" value="ECO:0007669"/>
    <property type="project" value="InterPro"/>
</dbReference>
<dbReference type="Pfam" id="PF01609">
    <property type="entry name" value="DDE_Tnp_1"/>
    <property type="match status" value="1"/>
</dbReference>
<keyword evidence="4" id="KW-0233">DNA recombination</keyword>
<dbReference type="EMBL" id="JAGQDE010000014">
    <property type="protein sequence ID" value="MBQ0960384.1"/>
    <property type="molecule type" value="Genomic_DNA"/>
</dbReference>
<dbReference type="Gene3D" id="3.90.350.10">
    <property type="entry name" value="Transposase Inhibitor Protein From Tn5, Chain A, domain 1"/>
    <property type="match status" value="1"/>
</dbReference>
<dbReference type="InterPro" id="IPR047952">
    <property type="entry name" value="Transpos_IS4"/>
</dbReference>
<gene>
    <name evidence="6" type="ORF">KAK06_15620</name>
</gene>
<dbReference type="InterPro" id="IPR002559">
    <property type="entry name" value="Transposase_11"/>
</dbReference>
<accession>A0A940YJ13</accession>
<reference evidence="6" key="1">
    <citation type="submission" date="2021-04" db="EMBL/GenBank/DDBJ databases">
        <title>The genome sequence of Ideonella sp. 4Y11.</title>
        <authorList>
            <person name="Liu Y."/>
        </authorList>
    </citation>
    <scope>NUCLEOTIDE SEQUENCE</scope>
    <source>
        <strain evidence="6">4Y11</strain>
    </source>
</reference>
<dbReference type="AlphaFoldDB" id="A0A940YJ13"/>
<keyword evidence="2" id="KW-0815">Transposition</keyword>
<dbReference type="GO" id="GO:0004803">
    <property type="term" value="F:transposase activity"/>
    <property type="evidence" value="ECO:0007669"/>
    <property type="project" value="InterPro"/>
</dbReference>
<dbReference type="PANTHER" id="PTHR33258:SF1">
    <property type="entry name" value="TRANSPOSASE INSL FOR INSERTION SEQUENCE ELEMENT IS186A-RELATED"/>
    <property type="match status" value="1"/>
</dbReference>
<evidence type="ECO:0000256" key="2">
    <source>
        <dbReference type="ARBA" id="ARBA00022578"/>
    </source>
</evidence>
<sequence length="409" mass="44249">MPLPTLVACLLSQRCSSQQTSLDTFFTCLGGSGDLVRGASDRALARARGRLHLPALQDLNDQLLVDAERLGLIPRWRGRRLVAADASVLMPATRRCPRTVGLATRDQRLFALYLPGADLTLHAAVHSAAESERAMLMEALHRLNQDDVLLLDRGYPAAWLVQSLIERGIGFVMRCDMASGWPAVRTFIRSGQTEATVTLNRPSAQDAADWGCQRSAPRVRLVRQVAPNGAVRVLATNLDAQQAPAGDFGALYHQRWRIEEAFKRLKHNLHLESVSGLSQHALLIDVASKVLADNIAALLTKASESALPHDRVCAPHANARYAAQLLQRALPRILLAVGDVLGAIGNVFNMLVQHAQRYRPGAILSTSRAPSQDSSALCLQGVIGLKFAALSPRCAPRAYRKSPSGSGSG</sequence>
<evidence type="ECO:0000256" key="4">
    <source>
        <dbReference type="ARBA" id="ARBA00023172"/>
    </source>
</evidence>
<dbReference type="SUPFAM" id="SSF53098">
    <property type="entry name" value="Ribonuclease H-like"/>
    <property type="match status" value="1"/>
</dbReference>
<keyword evidence="3" id="KW-0238">DNA-binding</keyword>
<dbReference type="GO" id="GO:0003677">
    <property type="term" value="F:DNA binding"/>
    <property type="evidence" value="ECO:0007669"/>
    <property type="project" value="UniProtKB-KW"/>
</dbReference>